<evidence type="ECO:0000256" key="10">
    <source>
        <dbReference type="ARBA" id="ARBA00034345"/>
    </source>
</evidence>
<comment type="subcellular location">
    <subcellularLocation>
        <location evidence="1">Cytoplasm</location>
    </subcellularLocation>
</comment>
<dbReference type="Proteomes" id="UP000199163">
    <property type="component" value="Unassembled WGS sequence"/>
</dbReference>
<keyword evidence="3" id="KW-0288">FMN</keyword>
<dbReference type="PANTHER" id="PTHR43884">
    <property type="entry name" value="ACYL-COA DEHYDROGENASE"/>
    <property type="match status" value="1"/>
</dbReference>
<sequence length="413" mass="45013">MDFIFTEEQQRVIDLCKELAEDFRTRAPEHDRDRSAPEENYEILRQNGLYGISIPAEYGGLGIGFQGYAAAIVELAKGCASTANSFNMHANACGSIMQQPLISESMKKKVADLAINQGKLFSASISEPSSSSLVITSMVPKLKAERVDGGYKLYGKKAFCSMVESSDYVFLYANPQDDSNPQASLAMLVPVDKGNVAGVHIEDVWDTHGMRATRSNTVKYDGAFVPDELILHRTEDFLNDFIINSANWTISSFASVYLGVGIGIMEYASELVSSKKPKGSGQAQGYHPDSRRRIGEMASDLHAAYWSNIHAAWYSDKHGSSIQTFHNLMRAKHTIASAVSNAAHSATIVCGAHGMFKNLHLDRMVRDAATAPIMPPTIDACADQVGLLTMGLDPADVAPPLKEEKPLVESQAR</sequence>
<evidence type="ECO:0000259" key="14">
    <source>
        <dbReference type="Pfam" id="PF02770"/>
    </source>
</evidence>
<evidence type="ECO:0000259" key="15">
    <source>
        <dbReference type="Pfam" id="PF02771"/>
    </source>
</evidence>
<dbReference type="GO" id="GO:0050660">
    <property type="term" value="F:flavin adenine dinucleotide binding"/>
    <property type="evidence" value="ECO:0007669"/>
    <property type="project" value="InterPro"/>
</dbReference>
<dbReference type="Pfam" id="PF02771">
    <property type="entry name" value="Acyl-CoA_dh_N"/>
    <property type="match status" value="1"/>
</dbReference>
<dbReference type="Gene3D" id="1.10.540.10">
    <property type="entry name" value="Acyl-CoA dehydrogenase/oxidase, N-terminal domain"/>
    <property type="match status" value="1"/>
</dbReference>
<dbReference type="EC" id="1.14.14.21" evidence="9"/>
<keyword evidence="18" id="KW-1185">Reference proteome</keyword>
<dbReference type="EMBL" id="FNDK01000030">
    <property type="protein sequence ID" value="SDI27171.1"/>
    <property type="molecule type" value="Genomic_DNA"/>
</dbReference>
<comment type="catalytic activity">
    <reaction evidence="11">
        <text>dibenzothiophene + FMNH2 + O2 = dibenzothiophene 5-oxide + FMN + H2O + H(+)</text>
        <dbReference type="Rhea" id="RHEA:49076"/>
        <dbReference type="ChEBI" id="CHEBI:15377"/>
        <dbReference type="ChEBI" id="CHEBI:15378"/>
        <dbReference type="ChEBI" id="CHEBI:15379"/>
        <dbReference type="ChEBI" id="CHEBI:23681"/>
        <dbReference type="ChEBI" id="CHEBI:23683"/>
        <dbReference type="ChEBI" id="CHEBI:57618"/>
        <dbReference type="ChEBI" id="CHEBI:58210"/>
    </reaction>
</comment>
<reference evidence="17 18" key="1">
    <citation type="submission" date="2016-10" db="EMBL/GenBank/DDBJ databases">
        <authorList>
            <person name="de Groot N.N."/>
        </authorList>
    </citation>
    <scope>NUCLEOTIDE SEQUENCE [LARGE SCALE GENOMIC DNA]</scope>
    <source>
        <strain evidence="17 18">DSM 21632</strain>
    </source>
</reference>
<dbReference type="GO" id="GO:0004497">
    <property type="term" value="F:monooxygenase activity"/>
    <property type="evidence" value="ECO:0007669"/>
    <property type="project" value="UniProtKB-KW"/>
</dbReference>
<dbReference type="GO" id="GO:0005737">
    <property type="term" value="C:cytoplasm"/>
    <property type="evidence" value="ECO:0007669"/>
    <property type="project" value="UniProtKB-SubCell"/>
</dbReference>
<evidence type="ECO:0000256" key="4">
    <source>
        <dbReference type="ARBA" id="ARBA00022741"/>
    </source>
</evidence>
<dbReference type="InterPro" id="IPR046373">
    <property type="entry name" value="Acyl-CoA_Oxase/DH_mid-dom_sf"/>
</dbReference>
<evidence type="ECO:0000313" key="17">
    <source>
        <dbReference type="EMBL" id="SDI27171.1"/>
    </source>
</evidence>
<feature type="domain" description="Acyl-CoA oxidase/dehydrogenase middle" evidence="14">
    <location>
        <begin position="124"/>
        <end position="221"/>
    </location>
</feature>
<evidence type="ECO:0000256" key="9">
    <source>
        <dbReference type="ARBA" id="ARBA00034328"/>
    </source>
</evidence>
<evidence type="ECO:0000313" key="18">
    <source>
        <dbReference type="Proteomes" id="UP000199163"/>
    </source>
</evidence>
<dbReference type="InterPro" id="IPR036250">
    <property type="entry name" value="AcylCo_DH-like_C"/>
</dbReference>
<dbReference type="Gene3D" id="2.40.110.10">
    <property type="entry name" value="Butyryl-CoA Dehydrogenase, subunit A, domain 2"/>
    <property type="match status" value="1"/>
</dbReference>
<dbReference type="OrthoDB" id="9802447at2"/>
<keyword evidence="6" id="KW-0503">Monooxygenase</keyword>
<dbReference type="SUPFAM" id="SSF47203">
    <property type="entry name" value="Acyl-CoA dehydrogenase C-terminal domain-like"/>
    <property type="match status" value="1"/>
</dbReference>
<gene>
    <name evidence="17" type="ORF">SAMN05192534_1305</name>
</gene>
<dbReference type="Pfam" id="PF02770">
    <property type="entry name" value="Acyl-CoA_dh_M"/>
    <property type="match status" value="1"/>
</dbReference>
<evidence type="ECO:0000256" key="13">
    <source>
        <dbReference type="ARBA" id="ARBA00049456"/>
    </source>
</evidence>
<dbReference type="STRING" id="568899.SAMN05192534_1305"/>
<evidence type="ECO:0000256" key="6">
    <source>
        <dbReference type="ARBA" id="ARBA00023033"/>
    </source>
</evidence>
<proteinExistence type="inferred from homology"/>
<dbReference type="Gene3D" id="1.20.140.10">
    <property type="entry name" value="Butyryl-CoA Dehydrogenase, subunit A, domain 3"/>
    <property type="match status" value="1"/>
</dbReference>
<keyword evidence="2" id="KW-0285">Flavoprotein</keyword>
<dbReference type="InterPro" id="IPR013786">
    <property type="entry name" value="AcylCoA_DH/ox_N"/>
</dbReference>
<dbReference type="AlphaFoldDB" id="A0A1G8J7T5"/>
<organism evidence="17 18">
    <name type="scientific">Alteribacillus persepolensis</name>
    <dbReference type="NCBI Taxonomy" id="568899"/>
    <lineage>
        <taxon>Bacteria</taxon>
        <taxon>Bacillati</taxon>
        <taxon>Bacillota</taxon>
        <taxon>Bacilli</taxon>
        <taxon>Bacillales</taxon>
        <taxon>Bacillaceae</taxon>
        <taxon>Alteribacillus</taxon>
    </lineage>
</organism>
<name>A0A1G8J7T5_9BACI</name>
<dbReference type="RefSeq" id="WP_091276256.1">
    <property type="nucleotide sequence ID" value="NZ_FNDK01000030.1"/>
</dbReference>
<evidence type="ECO:0000256" key="5">
    <source>
        <dbReference type="ARBA" id="ARBA00023002"/>
    </source>
</evidence>
<evidence type="ECO:0000256" key="7">
    <source>
        <dbReference type="ARBA" id="ARBA00034307"/>
    </source>
</evidence>
<evidence type="ECO:0000259" key="16">
    <source>
        <dbReference type="Pfam" id="PF08028"/>
    </source>
</evidence>
<evidence type="ECO:0000256" key="2">
    <source>
        <dbReference type="ARBA" id="ARBA00022630"/>
    </source>
</evidence>
<keyword evidence="4" id="KW-0547">Nucleotide-binding</keyword>
<dbReference type="Pfam" id="PF08028">
    <property type="entry name" value="Acyl-CoA_dh_2"/>
    <property type="match status" value="1"/>
</dbReference>
<evidence type="ECO:0000256" key="1">
    <source>
        <dbReference type="ARBA" id="ARBA00004496"/>
    </source>
</evidence>
<comment type="similarity">
    <text evidence="8">Belongs to the DszC flavin monooxygenase family.</text>
</comment>
<dbReference type="InterPro" id="IPR009100">
    <property type="entry name" value="AcylCoA_DH/oxidase_NM_dom_sf"/>
</dbReference>
<dbReference type="GO" id="GO:0003995">
    <property type="term" value="F:acyl-CoA dehydrogenase activity"/>
    <property type="evidence" value="ECO:0007669"/>
    <property type="project" value="TreeGrafter"/>
</dbReference>
<accession>A0A1G8J7T5</accession>
<evidence type="ECO:0000256" key="3">
    <source>
        <dbReference type="ARBA" id="ARBA00022643"/>
    </source>
</evidence>
<dbReference type="PANTHER" id="PTHR43884:SF12">
    <property type="entry name" value="ISOVALERYL-COA DEHYDROGENASE, MITOCHONDRIAL-RELATED"/>
    <property type="match status" value="1"/>
</dbReference>
<keyword evidence="5" id="KW-0560">Oxidoreductase</keyword>
<feature type="domain" description="Acyl-CoA dehydrogenase C-terminal" evidence="16">
    <location>
        <begin position="253"/>
        <end position="371"/>
    </location>
</feature>
<protein>
    <recommendedName>
        <fullName evidence="10">Dibenzothiophene monooxygenase</fullName>
        <ecNumber evidence="9">1.14.14.21</ecNumber>
    </recommendedName>
</protein>
<comment type="catalytic activity">
    <reaction evidence="12">
        <text>dibenzothiophene 5-oxide + FMNH2 + O2 = dibenzothiophene 5,5-dioxide + FMN + H2O + H(+)</text>
        <dbReference type="Rhea" id="RHEA:49080"/>
        <dbReference type="ChEBI" id="CHEBI:15377"/>
        <dbReference type="ChEBI" id="CHEBI:15378"/>
        <dbReference type="ChEBI" id="CHEBI:15379"/>
        <dbReference type="ChEBI" id="CHEBI:23683"/>
        <dbReference type="ChEBI" id="CHEBI:57618"/>
        <dbReference type="ChEBI" id="CHEBI:58210"/>
        <dbReference type="ChEBI" id="CHEBI:90356"/>
    </reaction>
</comment>
<evidence type="ECO:0000256" key="12">
    <source>
        <dbReference type="ARBA" id="ARBA00048445"/>
    </source>
</evidence>
<dbReference type="InterPro" id="IPR013107">
    <property type="entry name" value="Acyl-CoA_DH_C"/>
</dbReference>
<comment type="catalytic activity">
    <reaction evidence="13">
        <text>dibenzothiophene + 2 FMNH2 + 2 O2 = dibenzothiophene 5,5-dioxide + 2 FMN + 2 H2O + 2 H(+)</text>
        <dbReference type="Rhea" id="RHEA:49072"/>
        <dbReference type="ChEBI" id="CHEBI:15377"/>
        <dbReference type="ChEBI" id="CHEBI:15378"/>
        <dbReference type="ChEBI" id="CHEBI:15379"/>
        <dbReference type="ChEBI" id="CHEBI:23681"/>
        <dbReference type="ChEBI" id="CHEBI:57618"/>
        <dbReference type="ChEBI" id="CHEBI:58210"/>
        <dbReference type="ChEBI" id="CHEBI:90356"/>
        <dbReference type="EC" id="1.14.14.21"/>
    </reaction>
</comment>
<dbReference type="InterPro" id="IPR037069">
    <property type="entry name" value="AcylCoA_DH/ox_N_sf"/>
</dbReference>
<feature type="domain" description="Acyl-CoA dehydrogenase/oxidase N-terminal" evidence="15">
    <location>
        <begin position="6"/>
        <end position="97"/>
    </location>
</feature>
<evidence type="ECO:0000256" key="11">
    <source>
        <dbReference type="ARBA" id="ARBA00047859"/>
    </source>
</evidence>
<dbReference type="SUPFAM" id="SSF56645">
    <property type="entry name" value="Acyl-CoA dehydrogenase NM domain-like"/>
    <property type="match status" value="1"/>
</dbReference>
<dbReference type="InterPro" id="IPR006091">
    <property type="entry name" value="Acyl-CoA_Oxase/DH_mid-dom"/>
</dbReference>
<dbReference type="PIRSF" id="PIRSF016578">
    <property type="entry name" value="HsaA"/>
    <property type="match status" value="1"/>
</dbReference>
<evidence type="ECO:0000256" key="8">
    <source>
        <dbReference type="ARBA" id="ARBA00034317"/>
    </source>
</evidence>
<comment type="pathway">
    <text evidence="7">Sulfur metabolism; dibenzothiophene degradation.</text>
</comment>